<comment type="caution">
    <text evidence="2">The sequence shown here is derived from an EMBL/GenBank/DDBJ whole genome shotgun (WGS) entry which is preliminary data.</text>
</comment>
<feature type="region of interest" description="Disordered" evidence="1">
    <location>
        <begin position="161"/>
        <end position="185"/>
    </location>
</feature>
<evidence type="ECO:0000313" key="2">
    <source>
        <dbReference type="EMBL" id="OLP82774.1"/>
    </source>
</evidence>
<dbReference type="EMBL" id="LSRX01001168">
    <property type="protein sequence ID" value="OLP82774.1"/>
    <property type="molecule type" value="Genomic_DNA"/>
</dbReference>
<dbReference type="Proteomes" id="UP000186817">
    <property type="component" value="Unassembled WGS sequence"/>
</dbReference>
<accession>A0A1Q9CIQ3</accession>
<evidence type="ECO:0000313" key="3">
    <source>
        <dbReference type="Proteomes" id="UP000186817"/>
    </source>
</evidence>
<evidence type="ECO:0000256" key="1">
    <source>
        <dbReference type="SAM" id="MobiDB-lite"/>
    </source>
</evidence>
<feature type="region of interest" description="Disordered" evidence="1">
    <location>
        <begin position="109"/>
        <end position="137"/>
    </location>
</feature>
<reference evidence="2 3" key="1">
    <citation type="submission" date="2016-02" db="EMBL/GenBank/DDBJ databases">
        <title>Genome analysis of coral dinoflagellate symbionts highlights evolutionary adaptations to a symbiotic lifestyle.</title>
        <authorList>
            <person name="Aranda M."/>
            <person name="Li Y."/>
            <person name="Liew Y.J."/>
            <person name="Baumgarten S."/>
            <person name="Simakov O."/>
            <person name="Wilson M."/>
            <person name="Piel J."/>
            <person name="Ashoor H."/>
            <person name="Bougouffa S."/>
            <person name="Bajic V.B."/>
            <person name="Ryu T."/>
            <person name="Ravasi T."/>
            <person name="Bayer T."/>
            <person name="Micklem G."/>
            <person name="Kim H."/>
            <person name="Bhak J."/>
            <person name="Lajeunesse T.C."/>
            <person name="Voolstra C.R."/>
        </authorList>
    </citation>
    <scope>NUCLEOTIDE SEQUENCE [LARGE SCALE GENOMIC DNA]</scope>
    <source>
        <strain evidence="2 3">CCMP2467</strain>
    </source>
</reference>
<keyword evidence="3" id="KW-1185">Reference proteome</keyword>
<proteinExistence type="predicted"/>
<gene>
    <name evidence="2" type="ORF">AK812_SmicGene36541</name>
</gene>
<protein>
    <submittedName>
        <fullName evidence="2">Uncharacterized protein</fullName>
    </submittedName>
</protein>
<sequence length="1705" mass="186278">MPSHGAILHLVRSIQAPSSSFTTWETVPETIGMLHFDYDICEGPGGERCLEPDFAADSSGTVWRPASASASTQVAAAPAVLLTRQVNEVVAQIETLTLRLETAGILPASATADTEPWESEQAPSRDGTSTSWTPVDPPGWQIRQPLLGFLFGCLVLVRGDGDDCSSEEAPEPPSSPDLTEVQPPTPVTVPPNGGHGVNDAAAIVRPSDSELARTSIPRVDTAFVGAPAFDLTTIPVLQRRVAAALSDVDIEVFTRPFLPAGCPVVMHNPFTARRQVQIITSVVDSPRVLRDVLHDFATRRGWQQLVCVTPQPDEAAIHFVPAANNHDLVAVVLRTAAAVEPRCMAHTLPAAQYHSITINGRTGRLRLPYHVRRGTDQVVRLRDGDCLHADVGPWGPPPPTPASSDAMRPLVPRLSARLLIALALGRSRLPLLGAYAMLAAPPAWEYLQVGLPAVPPTLPLDLRDGDIVWDSLLYGEPDVSWTRLEDEASRAGMTCLSLLLTRSGAAGALFIWTSWLTGAVAMRRSSSSERSRSRSPSPLSSGPWIGRWRPDVDTPFERVTHQGHVDYRVLCPFRGWSPFYFVRPASSADELLSAVTDFSGDWSIGCTLVGATHPRLPLVALPKLGHRLVTCVVTSGVHTRAFLYPALARYHDLQRYCHKILGLSDMQLSCHPAIRPYALLSTAWFSLRHGDAFDMYPAESHHDFRATPRATFKYLGDLQHHHAWHQEFRVLYGGRVKVWHHDENHEYTCRQHKVLDGSIWTPVVGRFRAPRSLPGNAPWIPTHCVDDGWCHFVQAPESGRVGVLLQEPDRPVRCLSLAAPGNVGSAPPGWQLRSDITSRLERVSLRNGDVLVPVASSAHSAGIPAVFAGLFCRTLACLGLQIAGLFLGVHGMVLPPVDRDLAQPAHVGRYPWRLPRPMRVFHQAGGANVTGQLISPFAEPSQFQTLMPEFPVDDAYITLSGSEPAWFRDLMPVWPSQGQRCITFTPVPPCNELVCVLLVSREWQQAVLLPVRADLSWVSGYIRRTHRGSIVAVRGPISTLRPDRSPNEAVDWRNGDVLLAWEWHDSATSLAAPVLSNIEVVRHAALWMADFEVDFSLSVVLWRPGHRPLITDLPSPAQWSAAASTFVGRFARHFPGRWVPVPWAPATTPPRPDSVHLCLCADDDSQCNIILESCTAYGTYDQLDGRCFTVHQASTRDSLRRAFALPAEDIRLLGVPNQEEPFPPLRDGDIVHHTSSGAWPAGALSHTWLLLSLVRWPCSAALFLSWLMLSYPVPAQAAPTDPQHWLWSPYQGKLGPAAFASELSVELQLSRLEPFWKHGFVRTSACLEHGDTHWVPVLPSPDLVTVLVLGSPRPLALILPVIVSRSFLLRVLGRLFDQVHTIAGRHVFLSASAPASAEFTLCPGDVLDARACAWVPALLPARPQHFASIGDARDFGFWSHPLTFEGAGSALLWSSTTTMITLLPLSGRQWWDPDAGTLYPAFRHILDSWWPDPTQPRGYGDIIFFIPRDAAAGGDGTPGPRPGPLPTLGQPYGSTCSGAASTTPVGLLSPLAGAWFVFCCRWFSVLLTLTAMAAGPPPWPGPVCGVILRHSVRHSAGLVNLATSGKLLPQMLAGFRPLPTQLPVTFPATYHCAWQRYPVWGSGVPDEIFIATDGSGVGAGASAFAAWAFYRTGWYRVGWFAAALPHIPWTQLPSVPDSGRLLVYL</sequence>
<organism evidence="2 3">
    <name type="scientific">Symbiodinium microadriaticum</name>
    <name type="common">Dinoflagellate</name>
    <name type="synonym">Zooxanthella microadriatica</name>
    <dbReference type="NCBI Taxonomy" id="2951"/>
    <lineage>
        <taxon>Eukaryota</taxon>
        <taxon>Sar</taxon>
        <taxon>Alveolata</taxon>
        <taxon>Dinophyceae</taxon>
        <taxon>Suessiales</taxon>
        <taxon>Symbiodiniaceae</taxon>
        <taxon>Symbiodinium</taxon>
    </lineage>
</organism>
<name>A0A1Q9CIQ3_SYMMI</name>